<keyword evidence="6" id="KW-0648">Protein biosynthesis</keyword>
<dbReference type="InterPro" id="IPR006195">
    <property type="entry name" value="aa-tRNA-synth_II"/>
</dbReference>
<protein>
    <recommendedName>
        <fullName evidence="2">Proline--tRNA ligase</fullName>
        <ecNumber evidence="1">6.1.1.15</ecNumber>
    </recommendedName>
    <alternativeName>
        <fullName evidence="8">Prolyl-tRNA synthetase</fullName>
    </alternativeName>
</protein>
<accession>A0A2M7R944</accession>
<dbReference type="PANTHER" id="PTHR42753:SF2">
    <property type="entry name" value="PROLINE--TRNA LIGASE"/>
    <property type="match status" value="1"/>
</dbReference>
<dbReference type="EC" id="6.1.1.15" evidence="1"/>
<keyword evidence="3" id="KW-0436">Ligase</keyword>
<dbReference type="Proteomes" id="UP000230055">
    <property type="component" value="Unassembled WGS sequence"/>
</dbReference>
<gene>
    <name evidence="11" type="ORF">COY72_00920</name>
</gene>
<comment type="caution">
    <text evidence="11">The sequence shown here is derived from an EMBL/GenBank/DDBJ whole genome shotgun (WGS) entry which is preliminary data.</text>
</comment>
<evidence type="ECO:0000256" key="3">
    <source>
        <dbReference type="ARBA" id="ARBA00022598"/>
    </source>
</evidence>
<dbReference type="InterPro" id="IPR004154">
    <property type="entry name" value="Anticodon-bd"/>
</dbReference>
<dbReference type="Gene3D" id="3.30.930.10">
    <property type="entry name" value="Bira Bifunctional Protein, Domain 2"/>
    <property type="match status" value="1"/>
</dbReference>
<evidence type="ECO:0000256" key="9">
    <source>
        <dbReference type="ARBA" id="ARBA00047671"/>
    </source>
</evidence>
<dbReference type="Pfam" id="PF00587">
    <property type="entry name" value="tRNA-synt_2b"/>
    <property type="match status" value="1"/>
</dbReference>
<keyword evidence="4" id="KW-0547">Nucleotide-binding</keyword>
<dbReference type="GO" id="GO:0004827">
    <property type="term" value="F:proline-tRNA ligase activity"/>
    <property type="evidence" value="ECO:0007669"/>
    <property type="project" value="UniProtKB-EC"/>
</dbReference>
<dbReference type="Gene3D" id="3.40.50.800">
    <property type="entry name" value="Anticodon-binding domain"/>
    <property type="match status" value="1"/>
</dbReference>
<dbReference type="PRINTS" id="PR01046">
    <property type="entry name" value="TRNASYNTHPRO"/>
</dbReference>
<dbReference type="SUPFAM" id="SSF52954">
    <property type="entry name" value="Class II aaRS ABD-related"/>
    <property type="match status" value="1"/>
</dbReference>
<proteinExistence type="predicted"/>
<evidence type="ECO:0000313" key="12">
    <source>
        <dbReference type="Proteomes" id="UP000230055"/>
    </source>
</evidence>
<dbReference type="PROSITE" id="PS50862">
    <property type="entry name" value="AA_TRNA_LIGASE_II"/>
    <property type="match status" value="1"/>
</dbReference>
<dbReference type="SUPFAM" id="SSF55681">
    <property type="entry name" value="Class II aaRS and biotin synthetases"/>
    <property type="match status" value="1"/>
</dbReference>
<evidence type="ECO:0000313" key="11">
    <source>
        <dbReference type="EMBL" id="PIY90917.1"/>
    </source>
</evidence>
<evidence type="ECO:0000259" key="10">
    <source>
        <dbReference type="PROSITE" id="PS50862"/>
    </source>
</evidence>
<evidence type="ECO:0000256" key="8">
    <source>
        <dbReference type="ARBA" id="ARBA00029731"/>
    </source>
</evidence>
<dbReference type="InterPro" id="IPR033730">
    <property type="entry name" value="ProRS_core_prok"/>
</dbReference>
<comment type="catalytic activity">
    <reaction evidence="9">
        <text>tRNA(Pro) + L-proline + ATP = L-prolyl-tRNA(Pro) + AMP + diphosphate</text>
        <dbReference type="Rhea" id="RHEA:14305"/>
        <dbReference type="Rhea" id="RHEA-COMP:9700"/>
        <dbReference type="Rhea" id="RHEA-COMP:9702"/>
        <dbReference type="ChEBI" id="CHEBI:30616"/>
        <dbReference type="ChEBI" id="CHEBI:33019"/>
        <dbReference type="ChEBI" id="CHEBI:60039"/>
        <dbReference type="ChEBI" id="CHEBI:78442"/>
        <dbReference type="ChEBI" id="CHEBI:78532"/>
        <dbReference type="ChEBI" id="CHEBI:456215"/>
        <dbReference type="EC" id="6.1.1.15"/>
    </reaction>
</comment>
<keyword evidence="5" id="KW-0067">ATP-binding</keyword>
<dbReference type="Pfam" id="PF03129">
    <property type="entry name" value="HGTP_anticodon"/>
    <property type="match status" value="1"/>
</dbReference>
<organism evidence="11 12">
    <name type="scientific">Candidatus Nealsonbacteria bacterium CG_4_10_14_0_8_um_filter_35_10</name>
    <dbReference type="NCBI Taxonomy" id="1974683"/>
    <lineage>
        <taxon>Bacteria</taxon>
        <taxon>Candidatus Nealsoniibacteriota</taxon>
    </lineage>
</organism>
<dbReference type="InterPro" id="IPR044140">
    <property type="entry name" value="ProRS_anticodon_short"/>
</dbReference>
<evidence type="ECO:0000256" key="7">
    <source>
        <dbReference type="ARBA" id="ARBA00023146"/>
    </source>
</evidence>
<dbReference type="AlphaFoldDB" id="A0A2M7R944"/>
<dbReference type="InterPro" id="IPR050062">
    <property type="entry name" value="Pro-tRNA_synthetase"/>
</dbReference>
<dbReference type="InterPro" id="IPR045864">
    <property type="entry name" value="aa-tRNA-synth_II/BPL/LPL"/>
</dbReference>
<name>A0A2M7R944_9BACT</name>
<reference evidence="12" key="1">
    <citation type="submission" date="2017-09" db="EMBL/GenBank/DDBJ databases">
        <title>Depth-based differentiation of microbial function through sediment-hosted aquifers and enrichment of novel symbionts in the deep terrestrial subsurface.</title>
        <authorList>
            <person name="Probst A.J."/>
            <person name="Ladd B."/>
            <person name="Jarett J.K."/>
            <person name="Geller-Mcgrath D.E."/>
            <person name="Sieber C.M.K."/>
            <person name="Emerson J.B."/>
            <person name="Anantharaman K."/>
            <person name="Thomas B.C."/>
            <person name="Malmstrom R."/>
            <person name="Stieglmeier M."/>
            <person name="Klingl A."/>
            <person name="Woyke T."/>
            <person name="Ryan C.M."/>
            <person name="Banfield J.F."/>
        </authorList>
    </citation>
    <scope>NUCLEOTIDE SEQUENCE [LARGE SCALE GENOMIC DNA]</scope>
</reference>
<dbReference type="EMBL" id="PFLX01000022">
    <property type="protein sequence ID" value="PIY90917.1"/>
    <property type="molecule type" value="Genomic_DNA"/>
</dbReference>
<keyword evidence="7" id="KW-0030">Aminoacyl-tRNA synthetase</keyword>
<dbReference type="CDD" id="cd00861">
    <property type="entry name" value="ProRS_anticodon_short"/>
    <property type="match status" value="1"/>
</dbReference>
<sequence>MRQSQLFYKTLKELPKDEKSINAQLLIRASFIYKEMAGVYTYLPLGLRVLRKIENIIREEMEKIGGKEILMTIFQPKNLWQETGRWSQDIGEVMYKCKEDNKEIGLGPTHEEMITDIVRHYVKSYEDLPLYLYQIQTKFRKEPRARSGLLRDREFDMKDLYSFHRTEEDFKKYYEKIKKSYLKIFKRCGLKTIITEASGAGFTKEYTHEFQVLAKGGEDTIVFCPKGNFSQNKEIAKFKAGTPCPKCKAILKEGKSIEVGNIFPLRTKYSQAMKAYFVDKDGKRKPIIMGCYGIGPSRTMGAIVEVHHDEKGIIWPKGVAPFQVHLISIPSTRPGLIKKQTEKLYQDLQKEKIEVLYDDREQKTPGEKFAEADLIGIPYRIVVSAKTLKKNSVEVKKRNQKRTKLIKIKNVIKWLSIRI</sequence>
<dbReference type="GO" id="GO:0005524">
    <property type="term" value="F:ATP binding"/>
    <property type="evidence" value="ECO:0007669"/>
    <property type="project" value="UniProtKB-KW"/>
</dbReference>
<dbReference type="InterPro" id="IPR036621">
    <property type="entry name" value="Anticodon-bd_dom_sf"/>
</dbReference>
<dbReference type="GO" id="GO:0005829">
    <property type="term" value="C:cytosol"/>
    <property type="evidence" value="ECO:0007669"/>
    <property type="project" value="TreeGrafter"/>
</dbReference>
<evidence type="ECO:0000256" key="2">
    <source>
        <dbReference type="ARBA" id="ARBA00019110"/>
    </source>
</evidence>
<dbReference type="PANTHER" id="PTHR42753">
    <property type="entry name" value="MITOCHONDRIAL RIBOSOME PROTEIN L39/PROLYL-TRNA LIGASE FAMILY MEMBER"/>
    <property type="match status" value="1"/>
</dbReference>
<dbReference type="InterPro" id="IPR002316">
    <property type="entry name" value="Pro-tRNA-ligase_IIa"/>
</dbReference>
<dbReference type="CDD" id="cd00779">
    <property type="entry name" value="ProRS_core_prok"/>
    <property type="match status" value="1"/>
</dbReference>
<dbReference type="InterPro" id="IPR002314">
    <property type="entry name" value="aa-tRNA-synt_IIb"/>
</dbReference>
<evidence type="ECO:0000256" key="1">
    <source>
        <dbReference type="ARBA" id="ARBA00012831"/>
    </source>
</evidence>
<evidence type="ECO:0000256" key="6">
    <source>
        <dbReference type="ARBA" id="ARBA00022917"/>
    </source>
</evidence>
<dbReference type="GO" id="GO:0006433">
    <property type="term" value="P:prolyl-tRNA aminoacylation"/>
    <property type="evidence" value="ECO:0007669"/>
    <property type="project" value="InterPro"/>
</dbReference>
<evidence type="ECO:0000256" key="5">
    <source>
        <dbReference type="ARBA" id="ARBA00022840"/>
    </source>
</evidence>
<feature type="domain" description="Aminoacyl-transfer RNA synthetases class-II family profile" evidence="10">
    <location>
        <begin position="38"/>
        <end position="316"/>
    </location>
</feature>
<evidence type="ECO:0000256" key="4">
    <source>
        <dbReference type="ARBA" id="ARBA00022741"/>
    </source>
</evidence>